<reference evidence="1" key="1">
    <citation type="journal article" date="2021" name="Proc. Natl. Acad. Sci. U.S.A.">
        <title>A Catalog of Tens of Thousands of Viruses from Human Metagenomes Reveals Hidden Associations with Chronic Diseases.</title>
        <authorList>
            <person name="Tisza M.J."/>
            <person name="Buck C.B."/>
        </authorList>
    </citation>
    <scope>NUCLEOTIDE SEQUENCE</scope>
    <source>
        <strain evidence="1">CtrNG92</strain>
    </source>
</reference>
<dbReference type="EMBL" id="BK032578">
    <property type="protein sequence ID" value="DAF49200.1"/>
    <property type="molecule type" value="Genomic_DNA"/>
</dbReference>
<evidence type="ECO:0000313" key="1">
    <source>
        <dbReference type="EMBL" id="DAF49200.1"/>
    </source>
</evidence>
<dbReference type="GO" id="GO:0003677">
    <property type="term" value="F:DNA binding"/>
    <property type="evidence" value="ECO:0007669"/>
    <property type="project" value="InterPro"/>
</dbReference>
<accession>A0A8S5SE43</accession>
<proteinExistence type="predicted"/>
<dbReference type="Gene3D" id="1.10.260.40">
    <property type="entry name" value="lambda repressor-like DNA-binding domains"/>
    <property type="match status" value="1"/>
</dbReference>
<dbReference type="InterPro" id="IPR010982">
    <property type="entry name" value="Lambda_DNA-bd_dom_sf"/>
</dbReference>
<dbReference type="SUPFAM" id="SSF47413">
    <property type="entry name" value="lambda repressor-like DNA-binding domains"/>
    <property type="match status" value="1"/>
</dbReference>
<sequence length="71" mass="8097">MNVGEVVKKTIEERGVKQKWVVEQMNNVIPDINMNSQKLSAVTKGQRQFKCDELIAFCKAMKINPDVFLGE</sequence>
<organism evidence="1">
    <name type="scientific">Caudovirales sp. ctrNG92</name>
    <dbReference type="NCBI Taxonomy" id="2827638"/>
    <lineage>
        <taxon>Viruses</taxon>
        <taxon>Duplodnaviria</taxon>
        <taxon>Heunggongvirae</taxon>
        <taxon>Uroviricota</taxon>
        <taxon>Caudoviricetes</taxon>
    </lineage>
</organism>
<name>A0A8S5SE43_9CAUD</name>
<protein>
    <submittedName>
        <fullName evidence="1">Transcriptional regulator</fullName>
    </submittedName>
</protein>